<name>A0A1M6IUQ0_9BACT</name>
<keyword evidence="2" id="KW-0378">Hydrolase</keyword>
<dbReference type="PANTHER" id="PTHR42693">
    <property type="entry name" value="ARYLSULFATASE FAMILY MEMBER"/>
    <property type="match status" value="1"/>
</dbReference>
<evidence type="ECO:0000256" key="2">
    <source>
        <dbReference type="ARBA" id="ARBA00022801"/>
    </source>
</evidence>
<evidence type="ECO:0000256" key="1">
    <source>
        <dbReference type="ARBA" id="ARBA00008779"/>
    </source>
</evidence>
<dbReference type="CDD" id="cd16027">
    <property type="entry name" value="SGSH"/>
    <property type="match status" value="1"/>
</dbReference>
<feature type="signal peptide" evidence="3">
    <location>
        <begin position="1"/>
        <end position="20"/>
    </location>
</feature>
<feature type="domain" description="Sulfatase N-terminal" evidence="4">
    <location>
        <begin position="126"/>
        <end position="298"/>
    </location>
</feature>
<dbReference type="OrthoDB" id="9762324at2"/>
<evidence type="ECO:0000256" key="3">
    <source>
        <dbReference type="SAM" id="SignalP"/>
    </source>
</evidence>
<reference evidence="5 6" key="1">
    <citation type="submission" date="2016-11" db="EMBL/GenBank/DDBJ databases">
        <authorList>
            <person name="Jaros S."/>
            <person name="Januszkiewicz K."/>
            <person name="Wedrychowicz H."/>
        </authorList>
    </citation>
    <scope>NUCLEOTIDE SEQUENCE [LARGE SCALE GENOMIC DNA]</scope>
    <source>
        <strain evidence="5 6">DSM 18772</strain>
    </source>
</reference>
<keyword evidence="3" id="KW-0732">Signal</keyword>
<dbReference type="GO" id="GO:0004065">
    <property type="term" value="F:arylsulfatase activity"/>
    <property type="evidence" value="ECO:0007669"/>
    <property type="project" value="TreeGrafter"/>
</dbReference>
<dbReference type="STRING" id="1123071.SAMN02745181_1921"/>
<dbReference type="AlphaFoldDB" id="A0A1M6IUQ0"/>
<sequence>MKLTTQILAALALTSLFSLAADRPNFLWIVSEDNSKHHTKHFDPTGVAMPNLEQLAKEGVTFDNACSNGAVCSVARSTLVTGCYAPKLGAQFHRRQKLVPMPDGLKAFPAYLNEAGYYTANKTKTDYNLQVDMKETWNGKDGWKGRAEGQPFFLQQNFAGTHEGSSHFPLNAMKKKPLQDLISNITLPPHHPDTTLFRYSYASYQDRLRKFDEQLGNLINKLKKDGLYEDTIIFYFGDHGGVLPRSKGYAYETGLAAPLVVRVPEKWQHLIPFKPGTRTDAIVNFYDFGPSIIHAAGIPLSDQFDGKPFLGKDISAEELSKRVAYGYADRFDEKYDLVRTYRKGDLKYMRNFQPFNPDALHNFYRYKQLAYLELRELHKAGKLNAQQELFFSRKPAEALYDLKNDPYELNNLAGDPKYQETLKEMRSTLTEHLKEMNDLSFYPESELINKAFGNPTAFGKKHSKEIAALIDLANLEVVNFDEAKSKIESALISEDVWTRYWACIVATSFYEKSKPLEVTLSTIADSDANILVRVRAAEALAHLGNSKAKDVMEKAIYASTDPVELNLILNSAAMLYELDPTTYTFDIDKSKLKTNSSLVKERIIYLNKRD</sequence>
<protein>
    <submittedName>
        <fullName evidence="5">Arylsulfatase A</fullName>
    </submittedName>
</protein>
<dbReference type="InterPro" id="IPR050738">
    <property type="entry name" value="Sulfatase"/>
</dbReference>
<dbReference type="Pfam" id="PF00884">
    <property type="entry name" value="Sulfatase"/>
    <property type="match status" value="2"/>
</dbReference>
<feature type="chain" id="PRO_5013382408" evidence="3">
    <location>
        <begin position="21"/>
        <end position="610"/>
    </location>
</feature>
<evidence type="ECO:0000259" key="4">
    <source>
        <dbReference type="Pfam" id="PF00884"/>
    </source>
</evidence>
<proteinExistence type="inferred from homology"/>
<dbReference type="RefSeq" id="WP_143183496.1">
    <property type="nucleotide sequence ID" value="NZ_FQYR01000003.1"/>
</dbReference>
<dbReference type="SUPFAM" id="SSF53649">
    <property type="entry name" value="Alkaline phosphatase-like"/>
    <property type="match status" value="1"/>
</dbReference>
<evidence type="ECO:0000313" key="5">
    <source>
        <dbReference type="EMBL" id="SHJ38190.1"/>
    </source>
</evidence>
<dbReference type="Gene3D" id="3.40.720.10">
    <property type="entry name" value="Alkaline Phosphatase, subunit A"/>
    <property type="match status" value="1"/>
</dbReference>
<gene>
    <name evidence="5" type="ORF">SAMN02745181_1921</name>
</gene>
<organism evidence="5 6">
    <name type="scientific">Rubritalea squalenifaciens DSM 18772</name>
    <dbReference type="NCBI Taxonomy" id="1123071"/>
    <lineage>
        <taxon>Bacteria</taxon>
        <taxon>Pseudomonadati</taxon>
        <taxon>Verrucomicrobiota</taxon>
        <taxon>Verrucomicrobiia</taxon>
        <taxon>Verrucomicrobiales</taxon>
        <taxon>Rubritaleaceae</taxon>
        <taxon>Rubritalea</taxon>
    </lineage>
</organism>
<dbReference type="InterPro" id="IPR017850">
    <property type="entry name" value="Alkaline_phosphatase_core_sf"/>
</dbReference>
<accession>A0A1M6IUQ0</accession>
<comment type="similarity">
    <text evidence="1">Belongs to the sulfatase family.</text>
</comment>
<dbReference type="Proteomes" id="UP000184510">
    <property type="component" value="Unassembled WGS sequence"/>
</dbReference>
<dbReference type="EMBL" id="FQYR01000003">
    <property type="protein sequence ID" value="SHJ38190.1"/>
    <property type="molecule type" value="Genomic_DNA"/>
</dbReference>
<dbReference type="PANTHER" id="PTHR42693:SF53">
    <property type="entry name" value="ENDO-4-O-SULFATASE"/>
    <property type="match status" value="1"/>
</dbReference>
<keyword evidence="6" id="KW-1185">Reference proteome</keyword>
<dbReference type="InParanoid" id="A0A1M6IUQ0"/>
<evidence type="ECO:0000313" key="6">
    <source>
        <dbReference type="Proteomes" id="UP000184510"/>
    </source>
</evidence>
<dbReference type="InterPro" id="IPR000917">
    <property type="entry name" value="Sulfatase_N"/>
</dbReference>
<feature type="domain" description="Sulfatase N-terminal" evidence="4">
    <location>
        <begin position="24"/>
        <end position="121"/>
    </location>
</feature>